<evidence type="ECO:0000313" key="13">
    <source>
        <dbReference type="Proteomes" id="UP000054937"/>
    </source>
</evidence>
<comment type="catalytic activity">
    <reaction evidence="7 9">
        <text>3-hydroxy-2-methylpropanoate + NAD(+) = 2-methyl-3-oxopropanoate + NADH + H(+)</text>
        <dbReference type="Rhea" id="RHEA:17681"/>
        <dbReference type="ChEBI" id="CHEBI:11805"/>
        <dbReference type="ChEBI" id="CHEBI:15378"/>
        <dbReference type="ChEBI" id="CHEBI:57540"/>
        <dbReference type="ChEBI" id="CHEBI:57700"/>
        <dbReference type="ChEBI" id="CHEBI:57945"/>
        <dbReference type="EC" id="1.1.1.31"/>
    </reaction>
</comment>
<evidence type="ECO:0000256" key="1">
    <source>
        <dbReference type="ARBA" id="ARBA00005109"/>
    </source>
</evidence>
<dbReference type="PANTHER" id="PTHR22981:SF7">
    <property type="entry name" value="3-HYDROXYISOBUTYRATE DEHYDROGENASE, MITOCHONDRIAL"/>
    <property type="match status" value="1"/>
</dbReference>
<dbReference type="Pfam" id="PF03446">
    <property type="entry name" value="NAD_binding_2"/>
    <property type="match status" value="1"/>
</dbReference>
<comment type="caution">
    <text evidence="12">The sequence shown here is derived from an EMBL/GenBank/DDBJ whole genome shotgun (WGS) entry which is preliminary data.</text>
</comment>
<dbReference type="PANTHER" id="PTHR22981">
    <property type="entry name" value="3-HYDROXYISOBUTYRATE DEHYDROGENASE-RELATED"/>
    <property type="match status" value="1"/>
</dbReference>
<dbReference type="InParanoid" id="A0A0V0R720"/>
<comment type="pathway">
    <text evidence="1 9">Amino-acid degradation; L-valine degradation.</text>
</comment>
<evidence type="ECO:0000259" key="11">
    <source>
        <dbReference type="Pfam" id="PF14833"/>
    </source>
</evidence>
<feature type="active site" evidence="8">
    <location>
        <position position="189"/>
    </location>
</feature>
<dbReference type="SUPFAM" id="SSF48179">
    <property type="entry name" value="6-phosphogluconate dehydrogenase C-terminal domain-like"/>
    <property type="match status" value="1"/>
</dbReference>
<dbReference type="GO" id="GO:0008442">
    <property type="term" value="F:3-hydroxyisobutyrate dehydrogenase activity"/>
    <property type="evidence" value="ECO:0007669"/>
    <property type="project" value="UniProtKB-EC"/>
</dbReference>
<dbReference type="GO" id="GO:0050661">
    <property type="term" value="F:NADP binding"/>
    <property type="evidence" value="ECO:0007669"/>
    <property type="project" value="InterPro"/>
</dbReference>
<dbReference type="GO" id="GO:0051287">
    <property type="term" value="F:NAD binding"/>
    <property type="evidence" value="ECO:0007669"/>
    <property type="project" value="InterPro"/>
</dbReference>
<dbReference type="UniPathway" id="UPA00362"/>
<evidence type="ECO:0000256" key="5">
    <source>
        <dbReference type="ARBA" id="ARBA00023002"/>
    </source>
</evidence>
<dbReference type="InterPro" id="IPR036291">
    <property type="entry name" value="NAD(P)-bd_dom_sf"/>
</dbReference>
<evidence type="ECO:0000256" key="3">
    <source>
        <dbReference type="ARBA" id="ARBA00012991"/>
    </source>
</evidence>
<dbReference type="Gene3D" id="1.10.1040.10">
    <property type="entry name" value="N-(1-d-carboxylethyl)-l-norvaline Dehydrogenase, domain 2"/>
    <property type="match status" value="1"/>
</dbReference>
<dbReference type="AlphaFoldDB" id="A0A0V0R720"/>
<dbReference type="InterPro" id="IPR008927">
    <property type="entry name" value="6-PGluconate_DH-like_C_sf"/>
</dbReference>
<keyword evidence="13" id="KW-1185">Reference proteome</keyword>
<dbReference type="InterPro" id="IPR006115">
    <property type="entry name" value="6PGDH_NADP-bd"/>
</dbReference>
<reference evidence="12 13" key="1">
    <citation type="journal article" date="2015" name="Sci. Rep.">
        <title>Genome of the facultative scuticociliatosis pathogen Pseudocohnilembus persalinus provides insight into its virulence through horizontal gene transfer.</title>
        <authorList>
            <person name="Xiong J."/>
            <person name="Wang G."/>
            <person name="Cheng J."/>
            <person name="Tian M."/>
            <person name="Pan X."/>
            <person name="Warren A."/>
            <person name="Jiang C."/>
            <person name="Yuan D."/>
            <person name="Miao W."/>
        </authorList>
    </citation>
    <scope>NUCLEOTIDE SEQUENCE [LARGE SCALE GENOMIC DNA]</scope>
    <source>
        <strain evidence="12">36N120E</strain>
    </source>
</reference>
<dbReference type="InterPro" id="IPR013328">
    <property type="entry name" value="6PGD_dom2"/>
</dbReference>
<sequence length="319" mass="34630">MIGFVNRFYFSSQKVGKIGFIGLGNMGNGMVRNLKNKSEYDIVAFDVSDAARAQIEKEGIKTVKSVQEIAKDSEISQVITMVPNYDIALSLMDGENGLFNSLKKGSTIIDCSTIGPLGAQDLYQKALKAGQKFVDAPVSGGKGGADNGTLTFMVGCENEEQFEFIKQILKNMGKNVFNCERPSGGQIVKACNNMALGIQMISIVEACNLGQKLGLNPVTLSNIMNTATAGCWSSNQGNPVPGFSQTNPASHKYDIGFQTDLIIKDMKLAMACAESINANVDLSLHALNKYQEVSQAGFGKKDFSYIYEFMQQQQKNKSE</sequence>
<evidence type="ECO:0000313" key="12">
    <source>
        <dbReference type="EMBL" id="KRX10295.1"/>
    </source>
</evidence>
<dbReference type="Gene3D" id="3.40.50.720">
    <property type="entry name" value="NAD(P)-binding Rossmann-like Domain"/>
    <property type="match status" value="1"/>
</dbReference>
<keyword evidence="4 9" id="KW-0101">Branched-chain amino acid catabolism</keyword>
<comment type="similarity">
    <text evidence="2">Belongs to the HIBADH-related family. 3-hydroxyisobutyrate dehydrogenase subfamily.</text>
</comment>
<feature type="domain" description="3-hydroxyisobutyrate dehydrogenase-like NAD-binding" evidence="11">
    <location>
        <begin position="185"/>
        <end position="308"/>
    </location>
</feature>
<organism evidence="12 13">
    <name type="scientific">Pseudocohnilembus persalinus</name>
    <name type="common">Ciliate</name>
    <dbReference type="NCBI Taxonomy" id="266149"/>
    <lineage>
        <taxon>Eukaryota</taxon>
        <taxon>Sar</taxon>
        <taxon>Alveolata</taxon>
        <taxon>Ciliophora</taxon>
        <taxon>Intramacronucleata</taxon>
        <taxon>Oligohymenophorea</taxon>
        <taxon>Scuticociliatia</taxon>
        <taxon>Philasterida</taxon>
        <taxon>Pseudocohnilembidae</taxon>
        <taxon>Pseudocohnilembus</taxon>
    </lineage>
</organism>
<evidence type="ECO:0000259" key="10">
    <source>
        <dbReference type="Pfam" id="PF03446"/>
    </source>
</evidence>
<evidence type="ECO:0000256" key="7">
    <source>
        <dbReference type="ARBA" id="ARBA00049197"/>
    </source>
</evidence>
<evidence type="ECO:0000256" key="2">
    <source>
        <dbReference type="ARBA" id="ARBA00006013"/>
    </source>
</evidence>
<dbReference type="OMA" id="MGKKVWH"/>
<evidence type="ECO:0000256" key="9">
    <source>
        <dbReference type="RuleBase" id="RU910714"/>
    </source>
</evidence>
<accession>A0A0V0R720</accession>
<dbReference type="Pfam" id="PF14833">
    <property type="entry name" value="NAD_binding_11"/>
    <property type="match status" value="1"/>
</dbReference>
<dbReference type="PIRSF" id="PIRSF000103">
    <property type="entry name" value="HIBADH"/>
    <property type="match status" value="1"/>
</dbReference>
<dbReference type="InterPro" id="IPR015815">
    <property type="entry name" value="HIBADH-related"/>
</dbReference>
<dbReference type="SUPFAM" id="SSF51735">
    <property type="entry name" value="NAD(P)-binding Rossmann-fold domains"/>
    <property type="match status" value="1"/>
</dbReference>
<keyword evidence="6 9" id="KW-0520">NAD</keyword>
<dbReference type="EC" id="1.1.1.31" evidence="3 9"/>
<dbReference type="InterPro" id="IPR011548">
    <property type="entry name" value="HIBADH"/>
</dbReference>
<dbReference type="PROSITE" id="PS00895">
    <property type="entry name" value="3_HYDROXYISOBUT_DH"/>
    <property type="match status" value="1"/>
</dbReference>
<evidence type="ECO:0000256" key="4">
    <source>
        <dbReference type="ARBA" id="ARBA00022456"/>
    </source>
</evidence>
<dbReference type="EMBL" id="LDAU01000032">
    <property type="protein sequence ID" value="KRX10295.1"/>
    <property type="molecule type" value="Genomic_DNA"/>
</dbReference>
<dbReference type="GO" id="GO:0006574">
    <property type="term" value="P:L-valine catabolic process"/>
    <property type="evidence" value="ECO:0007669"/>
    <property type="project" value="UniProtKB-UniPathway"/>
</dbReference>
<gene>
    <name evidence="12" type="ORF">PPERSA_09679</name>
</gene>
<evidence type="ECO:0000256" key="8">
    <source>
        <dbReference type="PIRSR" id="PIRSR000103-1"/>
    </source>
</evidence>
<dbReference type="OrthoDB" id="438525at2759"/>
<protein>
    <recommendedName>
        <fullName evidence="3 9">3-hydroxyisobutyrate dehydrogenase</fullName>
        <shortName evidence="9">HIBADH</shortName>
        <ecNumber evidence="3 9">1.1.1.31</ecNumber>
    </recommendedName>
</protein>
<keyword evidence="5 9" id="KW-0560">Oxidoreductase</keyword>
<dbReference type="NCBIfam" id="TIGR01692">
    <property type="entry name" value="HIBADH"/>
    <property type="match status" value="1"/>
</dbReference>
<proteinExistence type="inferred from homology"/>
<dbReference type="InterPro" id="IPR029154">
    <property type="entry name" value="HIBADH-like_NADP-bd"/>
</dbReference>
<name>A0A0V0R720_PSEPJ</name>
<feature type="domain" description="6-phosphogluconate dehydrogenase NADP-binding" evidence="10">
    <location>
        <begin position="17"/>
        <end position="177"/>
    </location>
</feature>
<evidence type="ECO:0000256" key="6">
    <source>
        <dbReference type="ARBA" id="ARBA00023027"/>
    </source>
</evidence>
<dbReference type="InterPro" id="IPR002204">
    <property type="entry name" value="3-OH-isobutyrate_DH-rel_CS"/>
</dbReference>
<dbReference type="Proteomes" id="UP000054937">
    <property type="component" value="Unassembled WGS sequence"/>
</dbReference>
<dbReference type="FunFam" id="1.10.1040.10:FF:000006">
    <property type="entry name" value="3-hydroxyisobutyrate dehydrogenase"/>
    <property type="match status" value="1"/>
</dbReference>